<feature type="region of interest" description="Disordered" evidence="2">
    <location>
        <begin position="330"/>
        <end position="350"/>
    </location>
</feature>
<feature type="compositionally biased region" description="Basic and acidic residues" evidence="2">
    <location>
        <begin position="10"/>
        <end position="19"/>
    </location>
</feature>
<organism evidence="3 4">
    <name type="scientific">Pythium oligandrum</name>
    <name type="common">Mycoparasitic fungus</name>
    <dbReference type="NCBI Taxonomy" id="41045"/>
    <lineage>
        <taxon>Eukaryota</taxon>
        <taxon>Sar</taxon>
        <taxon>Stramenopiles</taxon>
        <taxon>Oomycota</taxon>
        <taxon>Peronosporomycetes</taxon>
        <taxon>Pythiales</taxon>
        <taxon>Pythiaceae</taxon>
        <taxon>Pythium</taxon>
    </lineage>
</organism>
<evidence type="ECO:0000256" key="2">
    <source>
        <dbReference type="SAM" id="MobiDB-lite"/>
    </source>
</evidence>
<feature type="coiled-coil region" evidence="1">
    <location>
        <begin position="66"/>
        <end position="93"/>
    </location>
</feature>
<sequence length="409" mass="46874">MTTRMHRMRSKDTLRHESENASSVNDQVSNASQLSVLSTSKAPRAPEKDDRLTKKKRIRPPRKATYTIRKEEKQELQEELRVLTARMELIKKRLGVPLDADHDTLEQAQVTQAVMENAVRKQRFALSSLQSLLSSHLNSGAPNPLKLPIRLTKDMKARRETLTALHRKQLDLSHEFVSKRLEHIDITKPYNVEERYLSDSGDFHFARFEILHFENVDSVKQVFDALVLSKFNLEITISANLGHFTVREDVDDVDTRIFNYRLVSSFHTGIIQEMNVVNFAAYYDSFVDCGGQPYGLVIASSVDEDELHPYCPDERVRKDVTAALALTSFRRPRQSRSSPSSPCSSVSSSEDSDGELVVVMKRCSFLKIHRPQFEISDRTWEELQLNSAKWADLITKSVRDQLLVQQTRS</sequence>
<comment type="caution">
    <text evidence="3">The sequence shown here is derived from an EMBL/GenBank/DDBJ whole genome shotgun (WGS) entry which is preliminary data.</text>
</comment>
<gene>
    <name evidence="3" type="ORF">Poli38472_012369</name>
</gene>
<reference evidence="3" key="1">
    <citation type="submission" date="2019-03" db="EMBL/GenBank/DDBJ databases">
        <title>Long read genome sequence of the mycoparasitic Pythium oligandrum ATCC 38472 isolated from sugarbeet rhizosphere.</title>
        <authorList>
            <person name="Gaulin E."/>
        </authorList>
    </citation>
    <scope>NUCLEOTIDE SEQUENCE</scope>
    <source>
        <strain evidence="3">ATCC 38472_TT</strain>
    </source>
</reference>
<proteinExistence type="predicted"/>
<dbReference type="EMBL" id="SPLM01000005">
    <property type="protein sequence ID" value="TMW67253.1"/>
    <property type="molecule type" value="Genomic_DNA"/>
</dbReference>
<feature type="compositionally biased region" description="Low complexity" evidence="2">
    <location>
        <begin position="335"/>
        <end position="349"/>
    </location>
</feature>
<protein>
    <submittedName>
        <fullName evidence="3">Uncharacterized protein</fullName>
    </submittedName>
</protein>
<evidence type="ECO:0000313" key="4">
    <source>
        <dbReference type="Proteomes" id="UP000794436"/>
    </source>
</evidence>
<dbReference type="AlphaFoldDB" id="A0A8K1CS03"/>
<dbReference type="Proteomes" id="UP000794436">
    <property type="component" value="Unassembled WGS sequence"/>
</dbReference>
<evidence type="ECO:0000256" key="1">
    <source>
        <dbReference type="SAM" id="Coils"/>
    </source>
</evidence>
<name>A0A8K1CS03_PYTOL</name>
<feature type="region of interest" description="Disordered" evidence="2">
    <location>
        <begin position="1"/>
        <end position="65"/>
    </location>
</feature>
<keyword evidence="4" id="KW-1185">Reference proteome</keyword>
<feature type="compositionally biased region" description="Polar residues" evidence="2">
    <location>
        <begin position="20"/>
        <end position="41"/>
    </location>
</feature>
<feature type="compositionally biased region" description="Basic residues" evidence="2">
    <location>
        <begin position="53"/>
        <end position="62"/>
    </location>
</feature>
<keyword evidence="1" id="KW-0175">Coiled coil</keyword>
<accession>A0A8K1CS03</accession>
<evidence type="ECO:0000313" key="3">
    <source>
        <dbReference type="EMBL" id="TMW67253.1"/>
    </source>
</evidence>